<name>A0A0G4FXA1_9ALVE</name>
<dbReference type="AlphaFoldDB" id="A0A0G4FXA1"/>
<protein>
    <submittedName>
        <fullName evidence="4">Uncharacterized protein</fullName>
    </submittedName>
</protein>
<organism evidence="4">
    <name type="scientific">Chromera velia CCMP2878</name>
    <dbReference type="NCBI Taxonomy" id="1169474"/>
    <lineage>
        <taxon>Eukaryota</taxon>
        <taxon>Sar</taxon>
        <taxon>Alveolata</taxon>
        <taxon>Colpodellida</taxon>
        <taxon>Chromeraceae</taxon>
        <taxon>Chromera</taxon>
    </lineage>
</organism>
<feature type="signal peptide" evidence="3">
    <location>
        <begin position="1"/>
        <end position="31"/>
    </location>
</feature>
<feature type="compositionally biased region" description="Basic and acidic residues" evidence="1">
    <location>
        <begin position="93"/>
        <end position="116"/>
    </location>
</feature>
<feature type="transmembrane region" description="Helical" evidence="2">
    <location>
        <begin position="976"/>
        <end position="997"/>
    </location>
</feature>
<feature type="transmembrane region" description="Helical" evidence="2">
    <location>
        <begin position="804"/>
        <end position="827"/>
    </location>
</feature>
<feature type="region of interest" description="Disordered" evidence="1">
    <location>
        <begin position="290"/>
        <end position="321"/>
    </location>
</feature>
<proteinExistence type="predicted"/>
<evidence type="ECO:0000313" key="4">
    <source>
        <dbReference type="EMBL" id="CEM19477.1"/>
    </source>
</evidence>
<feature type="region of interest" description="Disordered" evidence="1">
    <location>
        <begin position="90"/>
        <end position="154"/>
    </location>
</feature>
<keyword evidence="2" id="KW-0472">Membrane</keyword>
<reference evidence="4" key="1">
    <citation type="submission" date="2014-11" db="EMBL/GenBank/DDBJ databases">
        <authorList>
            <person name="Otto D Thomas"/>
            <person name="Naeem Raeece"/>
        </authorList>
    </citation>
    <scope>NUCLEOTIDE SEQUENCE</scope>
</reference>
<dbReference type="VEuPathDB" id="CryptoDB:Cvel_19089"/>
<accession>A0A0G4FXA1</accession>
<keyword evidence="2" id="KW-0812">Transmembrane</keyword>
<keyword evidence="3" id="KW-0732">Signal</keyword>
<evidence type="ECO:0000256" key="1">
    <source>
        <dbReference type="SAM" id="MobiDB-lite"/>
    </source>
</evidence>
<feature type="transmembrane region" description="Helical" evidence="2">
    <location>
        <begin position="891"/>
        <end position="918"/>
    </location>
</feature>
<gene>
    <name evidence="4" type="ORF">Cvel_19089</name>
</gene>
<keyword evidence="2" id="KW-1133">Transmembrane helix</keyword>
<feature type="compositionally biased region" description="Basic and acidic residues" evidence="1">
    <location>
        <begin position="731"/>
        <end position="746"/>
    </location>
</feature>
<evidence type="ECO:0000256" key="2">
    <source>
        <dbReference type="SAM" id="Phobius"/>
    </source>
</evidence>
<dbReference type="EMBL" id="CDMZ01000685">
    <property type="protein sequence ID" value="CEM19477.1"/>
    <property type="molecule type" value="Genomic_DNA"/>
</dbReference>
<feature type="compositionally biased region" description="Polar residues" evidence="1">
    <location>
        <begin position="296"/>
        <end position="307"/>
    </location>
</feature>
<sequence>MRKNRRWTRLSPCTILFVVLLLQGAVHECRGDSSSFRAHTLRSKSSLFIFRRLTEIVTGERARQKAASQRLAERKRKVLEDLSRVKQSIATLEGRDQRKDQKGSKGSETAAEKVMHAETAGMRESGKNENGLPSPERPDPPLSQRAEEEEERWRRTEETVEKLLDAVQTGSLLDVDSVLRDCSVHQLRLGSRMSLLSLVEERWTADSLSPSSTSSNSSRSSSFLSALWTSSDRSRSVDLLRTLILSEEERGGIAALHLQRGGGGWRAFPESADLSGGQGRETGLGVVREEAGAERTTASETAFQTETETGEDKQSKAEKKRIRHLTRRPLNVLLPSLAEENRKREKERVGFGVSVSPDRTSVSRETCPSFPLSYSTAARQRDVLEKYRRRSSVVVDSAPEGLGDVCWDRNALEKAYSHMDDLASRVVRLLSALFRGEAATFLYRDPGVSRGMGMQLPEGLENRFVHVAGTEMRRGAVKKGQLGNEGKRLGYSLSRNETAFVKSLFDRETSFRLTETVSFDEGVRFRGALLQEDGSEIRTLKEARSGGRVDLVLRRVQDEIEKSPQMAGRVTLFAVPEGDVRRRDSRFVDFVSSLRSVEEVRGEGLVDWRLRDSFLSDMWGESIRLGREPPFWSEDPCFVAVDNRNLYAVRREEEKSIISYREEVPLLAEWACMIGWEALGCGPLVLSNPDFLHADRVDRLVSVCLAVASFLLPLFVKLSWQHSLSEWGEKGKGEKMSEERGKEDRGGCQSGQPSFSMPIPILSPFLTFRLFGLLGGASVIGGGFTCEAANWGSIRRDSRRGFDVVRGLGGGFVQVLCALLLMCVGSVDPLGVCPESGVWPAVPSSFLSSSSWVLELFNQLGDWVHGFCASAGGEVEGNSFVLINPFVLGGWHAAVGGAVSLLPLSSSSGGGMAVQALWDSGGGSSLSRRMVNFLGLPVTALVLFGFCSLTGQSDGASVCECVSRGLRGGAFASPPWPFVFGIGAVLFEFWFWSLMAFSGGGGGAKRWVPLHLDEASLPSPGEARVLRAATLALWVLSVACLVPRLH</sequence>
<feature type="transmembrane region" description="Helical" evidence="2">
    <location>
        <begin position="930"/>
        <end position="951"/>
    </location>
</feature>
<evidence type="ECO:0000256" key="3">
    <source>
        <dbReference type="SAM" id="SignalP"/>
    </source>
</evidence>
<feature type="region of interest" description="Disordered" evidence="1">
    <location>
        <begin position="731"/>
        <end position="752"/>
    </location>
</feature>
<feature type="chain" id="PRO_5005189394" evidence="3">
    <location>
        <begin position="32"/>
        <end position="1046"/>
    </location>
</feature>